<dbReference type="InterPro" id="IPR015824">
    <property type="entry name" value="Phosphoglycerate_kinase_N"/>
</dbReference>
<evidence type="ECO:0000256" key="6">
    <source>
        <dbReference type="ARBA" id="ARBA00013061"/>
    </source>
</evidence>
<dbReference type="FunFam" id="3.40.50.1260:FF:000031">
    <property type="entry name" value="Phosphoglycerate kinase 1"/>
    <property type="match status" value="1"/>
</dbReference>
<evidence type="ECO:0000256" key="5">
    <source>
        <dbReference type="ARBA" id="ARBA00011245"/>
    </source>
</evidence>
<dbReference type="GO" id="GO:0006094">
    <property type="term" value="P:gluconeogenesis"/>
    <property type="evidence" value="ECO:0007669"/>
    <property type="project" value="TreeGrafter"/>
</dbReference>
<dbReference type="InterPro" id="IPR036043">
    <property type="entry name" value="Phosphoglycerate_kinase_sf"/>
</dbReference>
<keyword evidence="7" id="KW-0963">Cytoplasm</keyword>
<keyword evidence="12" id="KW-0460">Magnesium</keyword>
<evidence type="ECO:0000313" key="18">
    <source>
        <dbReference type="Proteomes" id="UP001177140"/>
    </source>
</evidence>
<keyword evidence="13" id="KW-0324">Glycolysis</keyword>
<evidence type="ECO:0000256" key="10">
    <source>
        <dbReference type="ARBA" id="ARBA00022777"/>
    </source>
</evidence>
<comment type="caution">
    <text evidence="17">The sequence shown here is derived from an EMBL/GenBank/DDBJ whole genome shotgun (WGS) entry which is preliminary data.</text>
</comment>
<evidence type="ECO:0000256" key="1">
    <source>
        <dbReference type="ARBA" id="ARBA00000642"/>
    </source>
</evidence>
<comment type="subunit">
    <text evidence="5 16">Monomer.</text>
</comment>
<evidence type="ECO:0000256" key="11">
    <source>
        <dbReference type="ARBA" id="ARBA00022840"/>
    </source>
</evidence>
<comment type="cofactor">
    <cofactor evidence="2">
        <name>Mg(2+)</name>
        <dbReference type="ChEBI" id="CHEBI:18420"/>
    </cofactor>
</comment>
<sequence length="425" mass="45558">MTNFDLTSLINKKRKKLKFLEMAAKRWVGDLKESDLKGKKVLVRADLYVTMDDNLNITDDSCIHDALPTFKYLMNYGAVVIICSHLGSPGGCGSTSSLKPLLPRLSELLGVEVKITDWCIGNSVKNLVADIPNGGVVLLENVRFHKGEVTNDPWFARNLASVADLYVNDCVLTVHRTDASSVGVTRFLRPSVAGFMVHKELEYLVGAVSNPKRPFAAIVGGGLLSSKIGVIKHLLEKVDILILGGRMISTFNRANGLPVGSSSVEEDMIDAAKFVIEKAGVYKVALHFPTDVVVADRCAPDANCKTVAACAIPDGWMCMDIGSESIEAFNASLDTARTVVYQGSMGLFDFPKFAHGTNAIAMKLAELSSKGATTIVGGGESTAFIHRLGLANKISHASTRGVASKELLEGKLLPAIVALDDASAY</sequence>
<name>A0AA41VQF6_PAPNU</name>
<reference evidence="17" key="1">
    <citation type="submission" date="2022-03" db="EMBL/GenBank/DDBJ databases">
        <title>A functionally conserved STORR gene fusion in Papaver species that diverged 16.8 million years ago.</title>
        <authorList>
            <person name="Catania T."/>
        </authorList>
    </citation>
    <scope>NUCLEOTIDE SEQUENCE</scope>
    <source>
        <strain evidence="17">S-191538</strain>
    </source>
</reference>
<comment type="catalytic activity">
    <reaction evidence="1 15">
        <text>(2R)-3-phosphoglycerate + ATP = (2R)-3-phospho-glyceroyl phosphate + ADP</text>
        <dbReference type="Rhea" id="RHEA:14801"/>
        <dbReference type="ChEBI" id="CHEBI:30616"/>
        <dbReference type="ChEBI" id="CHEBI:57604"/>
        <dbReference type="ChEBI" id="CHEBI:58272"/>
        <dbReference type="ChEBI" id="CHEBI:456216"/>
        <dbReference type="EC" id="2.7.2.3"/>
    </reaction>
</comment>
<evidence type="ECO:0000256" key="16">
    <source>
        <dbReference type="RuleBase" id="RU000696"/>
    </source>
</evidence>
<evidence type="ECO:0000313" key="17">
    <source>
        <dbReference type="EMBL" id="MCL7045527.1"/>
    </source>
</evidence>
<evidence type="ECO:0000256" key="14">
    <source>
        <dbReference type="PIRSR" id="PIRSR000724-2"/>
    </source>
</evidence>
<keyword evidence="18" id="KW-1185">Reference proteome</keyword>
<keyword evidence="11 14" id="KW-0067">ATP-binding</keyword>
<dbReference type="AlphaFoldDB" id="A0AA41VQF6"/>
<dbReference type="InterPro" id="IPR001576">
    <property type="entry name" value="Phosphoglycerate_kinase"/>
</dbReference>
<evidence type="ECO:0000256" key="4">
    <source>
        <dbReference type="ARBA" id="ARBA00008982"/>
    </source>
</evidence>
<feature type="binding site" evidence="14">
    <location>
        <position position="227"/>
    </location>
    <ligand>
        <name>ATP</name>
        <dbReference type="ChEBI" id="CHEBI:30616"/>
    </ligand>
</feature>
<comment type="similarity">
    <text evidence="4 15">Belongs to the phosphoglycerate kinase family.</text>
</comment>
<evidence type="ECO:0000256" key="13">
    <source>
        <dbReference type="ARBA" id="ARBA00023152"/>
    </source>
</evidence>
<dbReference type="GO" id="GO:0005524">
    <property type="term" value="F:ATP binding"/>
    <property type="evidence" value="ECO:0007669"/>
    <property type="project" value="UniProtKB-KW"/>
</dbReference>
<dbReference type="Proteomes" id="UP001177140">
    <property type="component" value="Unassembled WGS sequence"/>
</dbReference>
<dbReference type="PANTHER" id="PTHR11406">
    <property type="entry name" value="PHOSPHOGLYCERATE KINASE"/>
    <property type="match status" value="1"/>
</dbReference>
<keyword evidence="8 15" id="KW-0808">Transferase</keyword>
<dbReference type="EC" id="2.7.2.3" evidence="6 15"/>
<dbReference type="PANTHER" id="PTHR11406:SF27">
    <property type="entry name" value="PHOSPHOGLYCERATE KINASE 3, CYTOSOLIC"/>
    <property type="match status" value="1"/>
</dbReference>
<keyword evidence="9" id="KW-0547">Nucleotide-binding</keyword>
<evidence type="ECO:0000256" key="15">
    <source>
        <dbReference type="RuleBase" id="RU000532"/>
    </source>
</evidence>
<organism evidence="17 18">
    <name type="scientific">Papaver nudicaule</name>
    <name type="common">Iceland poppy</name>
    <dbReference type="NCBI Taxonomy" id="74823"/>
    <lineage>
        <taxon>Eukaryota</taxon>
        <taxon>Viridiplantae</taxon>
        <taxon>Streptophyta</taxon>
        <taxon>Embryophyta</taxon>
        <taxon>Tracheophyta</taxon>
        <taxon>Spermatophyta</taxon>
        <taxon>Magnoliopsida</taxon>
        <taxon>Ranunculales</taxon>
        <taxon>Papaveraceae</taxon>
        <taxon>Papaveroideae</taxon>
        <taxon>Papaver</taxon>
    </lineage>
</organism>
<dbReference type="PIRSF" id="PIRSF000724">
    <property type="entry name" value="Pgk"/>
    <property type="match status" value="1"/>
</dbReference>
<evidence type="ECO:0000256" key="7">
    <source>
        <dbReference type="ARBA" id="ARBA00022490"/>
    </source>
</evidence>
<protein>
    <recommendedName>
        <fullName evidence="6 15">Phosphoglycerate kinase</fullName>
        <ecNumber evidence="6 15">2.7.2.3</ecNumber>
    </recommendedName>
</protein>
<dbReference type="GO" id="GO:0005829">
    <property type="term" value="C:cytosol"/>
    <property type="evidence" value="ECO:0007669"/>
    <property type="project" value="TreeGrafter"/>
</dbReference>
<evidence type="ECO:0000256" key="9">
    <source>
        <dbReference type="ARBA" id="ARBA00022741"/>
    </source>
</evidence>
<evidence type="ECO:0000256" key="3">
    <source>
        <dbReference type="ARBA" id="ARBA00004838"/>
    </source>
</evidence>
<dbReference type="GO" id="GO:0004618">
    <property type="term" value="F:phosphoglycerate kinase activity"/>
    <property type="evidence" value="ECO:0007669"/>
    <property type="project" value="UniProtKB-EC"/>
</dbReference>
<dbReference type="FunFam" id="3.40.50.1260:FF:000006">
    <property type="entry name" value="Phosphoglycerate kinase"/>
    <property type="match status" value="1"/>
</dbReference>
<dbReference type="EMBL" id="JAJJMA010270776">
    <property type="protein sequence ID" value="MCL7045527.1"/>
    <property type="molecule type" value="Genomic_DNA"/>
</dbReference>
<dbReference type="SUPFAM" id="SSF53748">
    <property type="entry name" value="Phosphoglycerate kinase"/>
    <property type="match status" value="1"/>
</dbReference>
<gene>
    <name evidence="17" type="ORF">MKW94_009541</name>
</gene>
<evidence type="ECO:0000256" key="8">
    <source>
        <dbReference type="ARBA" id="ARBA00022679"/>
    </source>
</evidence>
<dbReference type="Gene3D" id="3.40.50.1260">
    <property type="entry name" value="Phosphoglycerate kinase, N-terminal domain"/>
    <property type="match status" value="2"/>
</dbReference>
<dbReference type="PRINTS" id="PR00477">
    <property type="entry name" value="PHGLYCKINASE"/>
</dbReference>
<comment type="pathway">
    <text evidence="3">Carbohydrate degradation; glycolysis; pyruvate from D-glyceraldehyde 3-phosphate: step 2/5.</text>
</comment>
<dbReference type="Pfam" id="PF00162">
    <property type="entry name" value="PGK"/>
    <property type="match status" value="1"/>
</dbReference>
<dbReference type="HAMAP" id="MF_00145">
    <property type="entry name" value="Phosphoglyc_kinase"/>
    <property type="match status" value="1"/>
</dbReference>
<dbReference type="GO" id="GO:0006096">
    <property type="term" value="P:glycolytic process"/>
    <property type="evidence" value="ECO:0007669"/>
    <property type="project" value="UniProtKB-KW"/>
</dbReference>
<evidence type="ECO:0000256" key="12">
    <source>
        <dbReference type="ARBA" id="ARBA00022842"/>
    </source>
</evidence>
<keyword evidence="10 15" id="KW-0418">Kinase</keyword>
<evidence type="ECO:0000256" key="2">
    <source>
        <dbReference type="ARBA" id="ARBA00001946"/>
    </source>
</evidence>
<accession>A0AA41VQF6</accession>
<proteinExistence type="inferred from homology"/>
<dbReference type="GO" id="GO:0043531">
    <property type="term" value="F:ADP binding"/>
    <property type="evidence" value="ECO:0007669"/>
    <property type="project" value="TreeGrafter"/>
</dbReference>